<sequence length="318" mass="37575">MLKELFTSLGRVYNFLISLIVAVILGFTTWAFWEVYKEALVQREFIKEGQLVSVTVNRADHTQRSWRDILGNSVYLTVECKGKDYITRYVRDTSYVSVGDRVQLLYHPRYDAVRQPGDEIHFDQSKRTSRLIEWTAIRFFSNENRLLFFCLFLSIATFFVISGVIATVLPVPFLQSLARFVFVATLFAAAVFFTFDTWRYYQYYQHLKTDGQQVTVRVLDTDRKWPFKHSKRDFIDWYDYSATIRYQQQERVIPISKDDFEILKPNDSLKAFYDESVDDFMSVDFPPSYSQILLPAFFWLLAFILLRPGFTRSKKSQS</sequence>
<feature type="transmembrane region" description="Helical" evidence="1">
    <location>
        <begin position="176"/>
        <end position="195"/>
    </location>
</feature>
<gene>
    <name evidence="2" type="ORF">SAMN05216167_104297</name>
</gene>
<feature type="transmembrane region" description="Helical" evidence="1">
    <location>
        <begin position="146"/>
        <end position="169"/>
    </location>
</feature>
<name>A0A1I1RGI4_9BACT</name>
<evidence type="ECO:0000256" key="1">
    <source>
        <dbReference type="SAM" id="Phobius"/>
    </source>
</evidence>
<feature type="transmembrane region" description="Helical" evidence="1">
    <location>
        <begin position="288"/>
        <end position="306"/>
    </location>
</feature>
<keyword evidence="1" id="KW-0472">Membrane</keyword>
<evidence type="ECO:0000313" key="3">
    <source>
        <dbReference type="Proteomes" id="UP000198598"/>
    </source>
</evidence>
<reference evidence="2 3" key="1">
    <citation type="submission" date="2016-10" db="EMBL/GenBank/DDBJ databases">
        <authorList>
            <person name="de Groot N.N."/>
        </authorList>
    </citation>
    <scope>NUCLEOTIDE SEQUENCE [LARGE SCALE GENOMIC DNA]</scope>
    <source>
        <strain evidence="2 3">DSM 26130</strain>
    </source>
</reference>
<accession>A0A1I1RGI4</accession>
<evidence type="ECO:0008006" key="4">
    <source>
        <dbReference type="Google" id="ProtNLM"/>
    </source>
</evidence>
<keyword evidence="3" id="KW-1185">Reference proteome</keyword>
<feature type="transmembrane region" description="Helical" evidence="1">
    <location>
        <begin position="12"/>
        <end position="33"/>
    </location>
</feature>
<protein>
    <recommendedName>
        <fullName evidence="4">DUF3592 domain-containing protein</fullName>
    </recommendedName>
</protein>
<evidence type="ECO:0000313" key="2">
    <source>
        <dbReference type="EMBL" id="SFD30713.1"/>
    </source>
</evidence>
<dbReference type="AlphaFoldDB" id="A0A1I1RGI4"/>
<keyword evidence="1" id="KW-1133">Transmembrane helix</keyword>
<dbReference type="EMBL" id="FOLQ01000004">
    <property type="protein sequence ID" value="SFD30713.1"/>
    <property type="molecule type" value="Genomic_DNA"/>
</dbReference>
<dbReference type="Proteomes" id="UP000198598">
    <property type="component" value="Unassembled WGS sequence"/>
</dbReference>
<proteinExistence type="predicted"/>
<dbReference type="OrthoDB" id="954173at2"/>
<dbReference type="RefSeq" id="WP_093826838.1">
    <property type="nucleotide sequence ID" value="NZ_FOLQ01000004.1"/>
</dbReference>
<organism evidence="2 3">
    <name type="scientific">Spirosoma endophyticum</name>
    <dbReference type="NCBI Taxonomy" id="662367"/>
    <lineage>
        <taxon>Bacteria</taxon>
        <taxon>Pseudomonadati</taxon>
        <taxon>Bacteroidota</taxon>
        <taxon>Cytophagia</taxon>
        <taxon>Cytophagales</taxon>
        <taxon>Cytophagaceae</taxon>
        <taxon>Spirosoma</taxon>
    </lineage>
</organism>
<keyword evidence="1" id="KW-0812">Transmembrane</keyword>